<gene>
    <name evidence="5" type="ORF">B0I27_10341</name>
</gene>
<dbReference type="PANTHER" id="PTHR30146:SF109">
    <property type="entry name" value="HTH-TYPE TRANSCRIPTIONAL REGULATOR GALS"/>
    <property type="match status" value="1"/>
</dbReference>
<dbReference type="CDD" id="cd06267">
    <property type="entry name" value="PBP1_LacI_sugar_binding-like"/>
    <property type="match status" value="1"/>
</dbReference>
<dbReference type="InterPro" id="IPR000843">
    <property type="entry name" value="HTH_LacI"/>
</dbReference>
<dbReference type="GO" id="GO:0000976">
    <property type="term" value="F:transcription cis-regulatory region binding"/>
    <property type="evidence" value="ECO:0007669"/>
    <property type="project" value="TreeGrafter"/>
</dbReference>
<dbReference type="OrthoDB" id="9803256at2"/>
<dbReference type="SMART" id="SM00354">
    <property type="entry name" value="HTH_LACI"/>
    <property type="match status" value="1"/>
</dbReference>
<dbReference type="RefSeq" id="WP_106292186.1">
    <property type="nucleotide sequence ID" value="NZ_PVTH01000003.1"/>
</dbReference>
<keyword evidence="1" id="KW-0805">Transcription regulation</keyword>
<feature type="domain" description="HTH lacI-type" evidence="4">
    <location>
        <begin position="4"/>
        <end position="58"/>
    </location>
</feature>
<dbReference type="Gene3D" id="1.10.260.40">
    <property type="entry name" value="lambda repressor-like DNA-binding domains"/>
    <property type="match status" value="1"/>
</dbReference>
<dbReference type="EMBL" id="PVTH01000003">
    <property type="protein sequence ID" value="PRY53576.1"/>
    <property type="molecule type" value="Genomic_DNA"/>
</dbReference>
<dbReference type="PROSITE" id="PS50932">
    <property type="entry name" value="HTH_LACI_2"/>
    <property type="match status" value="1"/>
</dbReference>
<dbReference type="SUPFAM" id="SSF47413">
    <property type="entry name" value="lambda repressor-like DNA-binding domains"/>
    <property type="match status" value="1"/>
</dbReference>
<dbReference type="Pfam" id="PF00356">
    <property type="entry name" value="LacI"/>
    <property type="match status" value="1"/>
</dbReference>
<dbReference type="InterPro" id="IPR028082">
    <property type="entry name" value="Peripla_BP_I"/>
</dbReference>
<sequence length="338" mass="37766">MDQVNLKRLAKELNLAISTVSRALSDSYDISEGTKKKVLALAKKLNYQPNPFARSLRNRSSKTIAVILPEIANNYFSVAINGIEEVAQANNYHVLIYITHENLQKEADIVRLLLNGRVDGILMSLSGGPEDTDHLKELQESKVPVVFFDRVSDTIETAKITTNNFESGYLATSHLISRGSQRVAYLTYSGELSIEQQRMKGYMESVSKRGLLFREEFIVCCNRNSAENYEKIKELFSADGRPDGVFASVESLAILAYEVCSELNLRIPEDVKIVGFSNLRTASLLNPALTTITQPAFNMGREAAKALFEALKKPHIKMEDQTIVLRSNLIERRSTAAN</sequence>
<name>A0A2T0U6M8_9SPHI</name>
<evidence type="ECO:0000259" key="4">
    <source>
        <dbReference type="PROSITE" id="PS50932"/>
    </source>
</evidence>
<comment type="caution">
    <text evidence="5">The sequence shown here is derived from an EMBL/GenBank/DDBJ whole genome shotgun (WGS) entry which is preliminary data.</text>
</comment>
<dbReference type="PANTHER" id="PTHR30146">
    <property type="entry name" value="LACI-RELATED TRANSCRIPTIONAL REPRESSOR"/>
    <property type="match status" value="1"/>
</dbReference>
<evidence type="ECO:0000256" key="2">
    <source>
        <dbReference type="ARBA" id="ARBA00023125"/>
    </source>
</evidence>
<proteinExistence type="predicted"/>
<protein>
    <submittedName>
        <fullName evidence="5">LacI family transcriptional regulator</fullName>
    </submittedName>
</protein>
<dbReference type="InterPro" id="IPR046335">
    <property type="entry name" value="LacI/GalR-like_sensor"/>
</dbReference>
<evidence type="ECO:0000313" key="6">
    <source>
        <dbReference type="Proteomes" id="UP000238034"/>
    </source>
</evidence>
<dbReference type="Gene3D" id="3.40.50.2300">
    <property type="match status" value="2"/>
</dbReference>
<evidence type="ECO:0000313" key="5">
    <source>
        <dbReference type="EMBL" id="PRY53576.1"/>
    </source>
</evidence>
<accession>A0A2T0U6M8</accession>
<dbReference type="CDD" id="cd01392">
    <property type="entry name" value="HTH_LacI"/>
    <property type="match status" value="1"/>
</dbReference>
<dbReference type="GO" id="GO:0003700">
    <property type="term" value="F:DNA-binding transcription factor activity"/>
    <property type="evidence" value="ECO:0007669"/>
    <property type="project" value="TreeGrafter"/>
</dbReference>
<dbReference type="Proteomes" id="UP000238034">
    <property type="component" value="Unassembled WGS sequence"/>
</dbReference>
<dbReference type="Pfam" id="PF13377">
    <property type="entry name" value="Peripla_BP_3"/>
    <property type="match status" value="1"/>
</dbReference>
<evidence type="ECO:0000256" key="1">
    <source>
        <dbReference type="ARBA" id="ARBA00023015"/>
    </source>
</evidence>
<keyword evidence="6" id="KW-1185">Reference proteome</keyword>
<evidence type="ECO:0000256" key="3">
    <source>
        <dbReference type="ARBA" id="ARBA00023163"/>
    </source>
</evidence>
<reference evidence="5 6" key="1">
    <citation type="submission" date="2018-03" db="EMBL/GenBank/DDBJ databases">
        <title>Genomic Encyclopedia of Type Strains, Phase III (KMG-III): the genomes of soil and plant-associated and newly described type strains.</title>
        <authorList>
            <person name="Whitman W."/>
        </authorList>
    </citation>
    <scope>NUCLEOTIDE SEQUENCE [LARGE SCALE GENOMIC DNA]</scope>
    <source>
        <strain evidence="5 6">CGMCC 1.9313</strain>
    </source>
</reference>
<keyword evidence="3" id="KW-0804">Transcription</keyword>
<dbReference type="SUPFAM" id="SSF53822">
    <property type="entry name" value="Periplasmic binding protein-like I"/>
    <property type="match status" value="1"/>
</dbReference>
<dbReference type="InterPro" id="IPR010982">
    <property type="entry name" value="Lambda_DNA-bd_dom_sf"/>
</dbReference>
<organism evidence="5 6">
    <name type="scientific">Arcticibacter pallidicorallinus</name>
    <dbReference type="NCBI Taxonomy" id="1259464"/>
    <lineage>
        <taxon>Bacteria</taxon>
        <taxon>Pseudomonadati</taxon>
        <taxon>Bacteroidota</taxon>
        <taxon>Sphingobacteriia</taxon>
        <taxon>Sphingobacteriales</taxon>
        <taxon>Sphingobacteriaceae</taxon>
        <taxon>Arcticibacter</taxon>
    </lineage>
</organism>
<dbReference type="AlphaFoldDB" id="A0A2T0U6M8"/>
<keyword evidence="2" id="KW-0238">DNA-binding</keyword>